<evidence type="ECO:0000313" key="2">
    <source>
        <dbReference type="EMBL" id="VXA88962.1"/>
    </source>
</evidence>
<reference evidence="2 3" key="1">
    <citation type="submission" date="2019-10" db="EMBL/GenBank/DDBJ databases">
        <authorList>
            <person name="Karimi E."/>
        </authorList>
    </citation>
    <scope>NUCLEOTIDE SEQUENCE [LARGE SCALE GENOMIC DNA]</scope>
    <source>
        <strain evidence="2">Aeromonas sp. 8C</strain>
    </source>
</reference>
<dbReference type="Proteomes" id="UP000439123">
    <property type="component" value="Unassembled WGS sequence"/>
</dbReference>
<sequence length="203" mass="22534">MVICQEDARNPTGRGNGHLQDGDSEAVQDELPGQERRRTRQRIGKGIFQRIRITSGIAGSIAVLRTGRHDSRGRLPPSPFLLWFVREIAALGGVDDLLQALTNVDHAKHTKDQHSDKLGLGDREVAFASCLDHAGLQPVQQGDDDAADRQKAVEFAGQRGNQAHQYAKPEEQYQPHRQQIKDPLHCLPPVDRVDNRPDLPVCP</sequence>
<organism evidence="2 3">
    <name type="scientific">Aeromonas veronii</name>
    <dbReference type="NCBI Taxonomy" id="654"/>
    <lineage>
        <taxon>Bacteria</taxon>
        <taxon>Pseudomonadati</taxon>
        <taxon>Pseudomonadota</taxon>
        <taxon>Gammaproteobacteria</taxon>
        <taxon>Aeromonadales</taxon>
        <taxon>Aeromonadaceae</taxon>
        <taxon>Aeromonas</taxon>
    </lineage>
</organism>
<evidence type="ECO:0000313" key="3">
    <source>
        <dbReference type="Proteomes" id="UP000439123"/>
    </source>
</evidence>
<feature type="region of interest" description="Disordered" evidence="1">
    <location>
        <begin position="1"/>
        <end position="38"/>
    </location>
</feature>
<evidence type="ECO:0000256" key="1">
    <source>
        <dbReference type="SAM" id="MobiDB-lite"/>
    </source>
</evidence>
<feature type="compositionally biased region" description="Basic and acidic residues" evidence="1">
    <location>
        <begin position="167"/>
        <end position="184"/>
    </location>
</feature>
<protein>
    <submittedName>
        <fullName evidence="2">Uncharacterized protein</fullName>
    </submittedName>
</protein>
<proteinExistence type="predicted"/>
<feature type="region of interest" description="Disordered" evidence="1">
    <location>
        <begin position="160"/>
        <end position="203"/>
    </location>
</feature>
<gene>
    <name evidence="2" type="ORF">AERO8C_70591</name>
</gene>
<name>A0A653LDN9_AERVE</name>
<dbReference type="EMBL" id="CABWLC010000020">
    <property type="protein sequence ID" value="VXA88962.1"/>
    <property type="molecule type" value="Genomic_DNA"/>
</dbReference>
<accession>A0A653LDN9</accession>
<dbReference type="AlphaFoldDB" id="A0A653LDN9"/>